<dbReference type="Pfam" id="PF04066">
    <property type="entry name" value="MrpF_PhaF"/>
    <property type="match status" value="1"/>
</dbReference>
<organism evidence="9 10">
    <name type="scientific">Bowdeniella nasicola</name>
    <dbReference type="NCBI Taxonomy" id="208480"/>
    <lineage>
        <taxon>Bacteria</taxon>
        <taxon>Bacillati</taxon>
        <taxon>Actinomycetota</taxon>
        <taxon>Actinomycetes</taxon>
        <taxon>Actinomycetales</taxon>
        <taxon>Actinomycetaceae</taxon>
        <taxon>Bowdeniella</taxon>
    </lineage>
</organism>
<dbReference type="GO" id="GO:0005886">
    <property type="term" value="C:plasma membrane"/>
    <property type="evidence" value="ECO:0007669"/>
    <property type="project" value="UniProtKB-SubCell"/>
</dbReference>
<dbReference type="GO" id="GO:0015385">
    <property type="term" value="F:sodium:proton antiporter activity"/>
    <property type="evidence" value="ECO:0007669"/>
    <property type="project" value="TreeGrafter"/>
</dbReference>
<evidence type="ECO:0000313" key="9">
    <source>
        <dbReference type="EMBL" id="SEA02314.1"/>
    </source>
</evidence>
<feature type="transmembrane region" description="Helical" evidence="8">
    <location>
        <begin position="61"/>
        <end position="84"/>
    </location>
</feature>
<dbReference type="PANTHER" id="PTHR34702">
    <property type="entry name" value="NA(+)/H(+) ANTIPORTER SUBUNIT F1"/>
    <property type="match status" value="1"/>
</dbReference>
<name>A0A1H3XUP2_9ACTO</name>
<dbReference type="AlphaFoldDB" id="A0A1H3XUP2"/>
<accession>A0A1H3XUP2</accession>
<sequence>MISTWLLYISFACVAIATVVVLIRLSRGPSMLDRAISMDVVTAAMIGAVAIYSALTSRLDLIPALVALSVVGFIGTTTIARFAVIDDPEEARIMNEQEAAEVERINKLIADEAEPVHDVDTPREEPS</sequence>
<keyword evidence="3" id="KW-0813">Transport</keyword>
<evidence type="ECO:0000313" key="10">
    <source>
        <dbReference type="Proteomes" id="UP000199288"/>
    </source>
</evidence>
<evidence type="ECO:0000256" key="7">
    <source>
        <dbReference type="ARBA" id="ARBA00023136"/>
    </source>
</evidence>
<proteinExistence type="inferred from homology"/>
<keyword evidence="10" id="KW-1185">Reference proteome</keyword>
<evidence type="ECO:0000256" key="2">
    <source>
        <dbReference type="ARBA" id="ARBA00009212"/>
    </source>
</evidence>
<keyword evidence="5 8" id="KW-0812">Transmembrane</keyword>
<evidence type="ECO:0000256" key="1">
    <source>
        <dbReference type="ARBA" id="ARBA00004651"/>
    </source>
</evidence>
<comment type="subcellular location">
    <subcellularLocation>
        <location evidence="1">Cell membrane</location>
        <topology evidence="1">Multi-pass membrane protein</topology>
    </subcellularLocation>
</comment>
<dbReference type="RefSeq" id="WP_176780687.1">
    <property type="nucleotide sequence ID" value="NZ_FNQV01000004.1"/>
</dbReference>
<keyword evidence="7 8" id="KW-0472">Membrane</keyword>
<dbReference type="InterPro" id="IPR007208">
    <property type="entry name" value="MrpF/PhaF-like"/>
</dbReference>
<gene>
    <name evidence="9" type="ORF">SAMN02910418_00731</name>
</gene>
<keyword evidence="4" id="KW-1003">Cell membrane</keyword>
<dbReference type="Proteomes" id="UP000199288">
    <property type="component" value="Unassembled WGS sequence"/>
</dbReference>
<evidence type="ECO:0000256" key="5">
    <source>
        <dbReference type="ARBA" id="ARBA00022692"/>
    </source>
</evidence>
<evidence type="ECO:0000256" key="3">
    <source>
        <dbReference type="ARBA" id="ARBA00022448"/>
    </source>
</evidence>
<dbReference type="PANTHER" id="PTHR34702:SF1">
    <property type="entry name" value="NA(+)_H(+) ANTIPORTER SUBUNIT F"/>
    <property type="match status" value="1"/>
</dbReference>
<dbReference type="EMBL" id="FNQV01000004">
    <property type="protein sequence ID" value="SEA02314.1"/>
    <property type="molecule type" value="Genomic_DNA"/>
</dbReference>
<protein>
    <submittedName>
        <fullName evidence="9">Multicomponent Na+:H+ antiporter subunit F</fullName>
    </submittedName>
</protein>
<evidence type="ECO:0000256" key="4">
    <source>
        <dbReference type="ARBA" id="ARBA00022475"/>
    </source>
</evidence>
<comment type="similarity">
    <text evidence="2">Belongs to the CPA3 antiporters (TC 2.A.63) subunit F family.</text>
</comment>
<evidence type="ECO:0000256" key="6">
    <source>
        <dbReference type="ARBA" id="ARBA00022989"/>
    </source>
</evidence>
<keyword evidence="6 8" id="KW-1133">Transmembrane helix</keyword>
<feature type="transmembrane region" description="Helical" evidence="8">
    <location>
        <begin position="6"/>
        <end position="23"/>
    </location>
</feature>
<evidence type="ECO:0000256" key="8">
    <source>
        <dbReference type="SAM" id="Phobius"/>
    </source>
</evidence>
<feature type="transmembrane region" description="Helical" evidence="8">
    <location>
        <begin position="35"/>
        <end position="55"/>
    </location>
</feature>
<reference evidence="10" key="1">
    <citation type="submission" date="2016-10" db="EMBL/GenBank/DDBJ databases">
        <authorList>
            <person name="Varghese N."/>
            <person name="Submissions S."/>
        </authorList>
    </citation>
    <scope>NUCLEOTIDE SEQUENCE [LARGE SCALE GENOMIC DNA]</scope>
    <source>
        <strain evidence="10">KPR-1</strain>
    </source>
</reference>